<feature type="compositionally biased region" description="Pro residues" evidence="1">
    <location>
        <begin position="185"/>
        <end position="194"/>
    </location>
</feature>
<feature type="compositionally biased region" description="Polar residues" evidence="1">
    <location>
        <begin position="220"/>
        <end position="233"/>
    </location>
</feature>
<feature type="compositionally biased region" description="Polar residues" evidence="1">
    <location>
        <begin position="600"/>
        <end position="609"/>
    </location>
</feature>
<name>A0A8H3YIJ0_9TREE</name>
<evidence type="ECO:0000313" key="3">
    <source>
        <dbReference type="Proteomes" id="UP000620104"/>
    </source>
</evidence>
<feature type="compositionally biased region" description="Basic and acidic residues" evidence="1">
    <location>
        <begin position="514"/>
        <end position="523"/>
    </location>
</feature>
<feature type="region of interest" description="Disordered" evidence="1">
    <location>
        <begin position="588"/>
        <end position="614"/>
    </location>
</feature>
<sequence length="631" mass="68765">MSITDAGAMTGHPRPSNRRCSVSFQDTCTVIPEFELRKPRLCTRTYSVCLSKKPTSDLLYDETFIPSQPTTLKFHLPSFTRAPPLPHRARSRRSSTGGTPGFFGYQGPDKCGLRSCLLKSAHKEYLQDVKEHTSPETGPKATPAIVHRDSPNEPATPLQSIPSTKSSSGILSPVLGHSHSQASPPQSPIHPPASPTSNHGFGMSKVSALVARPFLRRSKPSSSTVPRSESQDSVHVPLLSRSRSTSVGASSLRKAASDVSSHALTRSQSVNSQSTGTQKGEPKPNLVPLDCEKLRHPGCIDEEATAENEEEDIMSSPLNLRADNPALQSTPTQPPSRASLLHSPMQTDLPMTLPIHDCCEACTRNTLLGMREDYTPPFSPSAIRKIQREREEKQERVTAEKDIAKAVSVPPPGSKRVWDGRAWVEEHVSTSEQAPGKAATEGADEDSDEDPEQRPSSILGPTFDNEKAKKMMVDEVEYVRRLRRASSTSTLEQVGEQSISEASSSKRACVFNGEKIRKSRPEDTATATASPDHGIWITSKPSPSRCSPHFLSKAGSQQDYWSAKPVTNSSGDEEVKMALVKEAEDAKLMSKDVDTRHRSQLPNSQSPVSDSERRKWFGIPLTSPLVVPGVG</sequence>
<feature type="compositionally biased region" description="Basic and acidic residues" evidence="1">
    <location>
        <begin position="416"/>
        <end position="429"/>
    </location>
</feature>
<feature type="compositionally biased region" description="Low complexity" evidence="1">
    <location>
        <begin position="240"/>
        <end position="253"/>
    </location>
</feature>
<feature type="region of interest" description="Disordered" evidence="1">
    <location>
        <begin position="485"/>
        <end position="554"/>
    </location>
</feature>
<feature type="compositionally biased region" description="Acidic residues" evidence="1">
    <location>
        <begin position="442"/>
        <end position="451"/>
    </location>
</feature>
<feature type="compositionally biased region" description="Basic and acidic residues" evidence="1">
    <location>
        <begin position="588"/>
        <end position="597"/>
    </location>
</feature>
<feature type="compositionally biased region" description="Polar residues" evidence="1">
    <location>
        <begin position="495"/>
        <end position="506"/>
    </location>
</feature>
<feature type="region of interest" description="Disordered" evidence="1">
    <location>
        <begin position="78"/>
        <end position="104"/>
    </location>
</feature>
<feature type="compositionally biased region" description="Polar residues" evidence="1">
    <location>
        <begin position="157"/>
        <end position="170"/>
    </location>
</feature>
<feature type="region of interest" description="Disordered" evidence="1">
    <location>
        <begin position="129"/>
        <end position="202"/>
    </location>
</feature>
<reference evidence="2" key="1">
    <citation type="submission" date="2020-07" db="EMBL/GenBank/DDBJ databases">
        <title>Draft Genome Sequence of a Deep-Sea Yeast, Naganishia (Cryptococcus) liquefaciens strain N6.</title>
        <authorList>
            <person name="Han Y.W."/>
            <person name="Kajitani R."/>
            <person name="Morimoto H."/>
            <person name="Parhat M."/>
            <person name="Tsubouchi H."/>
            <person name="Bakenova O."/>
            <person name="Ogata M."/>
            <person name="Argunhan B."/>
            <person name="Aoki R."/>
            <person name="Kajiwara S."/>
            <person name="Itoh T."/>
            <person name="Iwasaki H."/>
        </authorList>
    </citation>
    <scope>NUCLEOTIDE SEQUENCE</scope>
    <source>
        <strain evidence="2">N6</strain>
    </source>
</reference>
<dbReference type="OrthoDB" id="2591283at2759"/>
<protein>
    <submittedName>
        <fullName evidence="2">Uncharacterized protein</fullName>
    </submittedName>
</protein>
<accession>A0A8H3YIJ0</accession>
<feature type="region of interest" description="Disordered" evidence="1">
    <location>
        <begin position="388"/>
        <end position="466"/>
    </location>
</feature>
<feature type="compositionally biased region" description="Basic and acidic residues" evidence="1">
    <location>
        <begin position="388"/>
        <end position="404"/>
    </location>
</feature>
<feature type="compositionally biased region" description="Polar residues" evidence="1">
    <location>
        <begin position="258"/>
        <end position="278"/>
    </location>
</feature>
<feature type="region of interest" description="Disordered" evidence="1">
    <location>
        <begin position="217"/>
        <end position="291"/>
    </location>
</feature>
<proteinExistence type="predicted"/>
<evidence type="ECO:0000313" key="2">
    <source>
        <dbReference type="EMBL" id="GHJ89247.1"/>
    </source>
</evidence>
<dbReference type="AlphaFoldDB" id="A0A8H3YIJ0"/>
<comment type="caution">
    <text evidence="2">The sequence shown here is derived from an EMBL/GenBank/DDBJ whole genome shotgun (WGS) entry which is preliminary data.</text>
</comment>
<evidence type="ECO:0000256" key="1">
    <source>
        <dbReference type="SAM" id="MobiDB-lite"/>
    </source>
</evidence>
<keyword evidence="3" id="KW-1185">Reference proteome</keyword>
<dbReference type="Proteomes" id="UP000620104">
    <property type="component" value="Unassembled WGS sequence"/>
</dbReference>
<gene>
    <name evidence="2" type="ORF">NliqN6_5649</name>
</gene>
<dbReference type="EMBL" id="BLZA01000040">
    <property type="protein sequence ID" value="GHJ89247.1"/>
    <property type="molecule type" value="Genomic_DNA"/>
</dbReference>
<organism evidence="2 3">
    <name type="scientific">Naganishia liquefaciens</name>
    <dbReference type="NCBI Taxonomy" id="104408"/>
    <lineage>
        <taxon>Eukaryota</taxon>
        <taxon>Fungi</taxon>
        <taxon>Dikarya</taxon>
        <taxon>Basidiomycota</taxon>
        <taxon>Agaricomycotina</taxon>
        <taxon>Tremellomycetes</taxon>
        <taxon>Filobasidiales</taxon>
        <taxon>Filobasidiaceae</taxon>
        <taxon>Naganishia</taxon>
    </lineage>
</organism>